<organism evidence="1">
    <name type="scientific">marine sediment metagenome</name>
    <dbReference type="NCBI Taxonomy" id="412755"/>
    <lineage>
        <taxon>unclassified sequences</taxon>
        <taxon>metagenomes</taxon>
        <taxon>ecological metagenomes</taxon>
    </lineage>
</organism>
<feature type="non-terminal residue" evidence="1">
    <location>
        <position position="240"/>
    </location>
</feature>
<proteinExistence type="predicted"/>
<dbReference type="GO" id="GO:0016810">
    <property type="term" value="F:hydrolase activity, acting on carbon-nitrogen (but not peptide) bonds"/>
    <property type="evidence" value="ECO:0007669"/>
    <property type="project" value="InterPro"/>
</dbReference>
<feature type="non-terminal residue" evidence="1">
    <location>
        <position position="1"/>
    </location>
</feature>
<dbReference type="PANTHER" id="PTHR42717">
    <property type="entry name" value="DIHYDROOROTASE-RELATED"/>
    <property type="match status" value="1"/>
</dbReference>
<protein>
    <recommendedName>
        <fullName evidence="2">Amidohydrolase-related domain-containing protein</fullName>
    </recommendedName>
</protein>
<dbReference type="InterPro" id="IPR032466">
    <property type="entry name" value="Metal_Hydrolase"/>
</dbReference>
<dbReference type="InterPro" id="IPR020043">
    <property type="entry name" value="Deacetylase_Atu3266-like"/>
</dbReference>
<name>X1QA55_9ZZZZ</name>
<dbReference type="InterPro" id="IPR011059">
    <property type="entry name" value="Metal-dep_hydrolase_composite"/>
</dbReference>
<evidence type="ECO:0008006" key="2">
    <source>
        <dbReference type="Google" id="ProtNLM"/>
    </source>
</evidence>
<accession>X1QA55</accession>
<dbReference type="GO" id="GO:0019213">
    <property type="term" value="F:deacetylase activity"/>
    <property type="evidence" value="ECO:0007669"/>
    <property type="project" value="InterPro"/>
</dbReference>
<dbReference type="AlphaFoldDB" id="X1QA55"/>
<gene>
    <name evidence="1" type="ORF">S06H3_54541</name>
</gene>
<comment type="caution">
    <text evidence="1">The sequence shown here is derived from an EMBL/GenBank/DDBJ whole genome shotgun (WGS) entry which is preliminary data.</text>
</comment>
<dbReference type="Gene3D" id="3.20.20.140">
    <property type="entry name" value="Metal-dependent hydrolases"/>
    <property type="match status" value="1"/>
</dbReference>
<dbReference type="EMBL" id="BARV01034901">
    <property type="protein sequence ID" value="GAI51691.1"/>
    <property type="molecule type" value="Genomic_DNA"/>
</dbReference>
<reference evidence="1" key="1">
    <citation type="journal article" date="2014" name="Front. Microbiol.">
        <title>High frequency of phylogenetically diverse reductive dehalogenase-homologous genes in deep subseafloor sedimentary metagenomes.</title>
        <authorList>
            <person name="Kawai M."/>
            <person name="Futagami T."/>
            <person name="Toyoda A."/>
            <person name="Takaki Y."/>
            <person name="Nishi S."/>
            <person name="Hori S."/>
            <person name="Arai W."/>
            <person name="Tsubouchi T."/>
            <person name="Morono Y."/>
            <person name="Uchiyama I."/>
            <person name="Ito T."/>
            <person name="Fujiyama A."/>
            <person name="Inagaki F."/>
            <person name="Takami H."/>
        </authorList>
    </citation>
    <scope>NUCLEOTIDE SEQUENCE</scope>
    <source>
        <strain evidence="1">Expedition CK06-06</strain>
    </source>
</reference>
<dbReference type="PANTHER" id="PTHR42717:SF1">
    <property type="entry name" value="IMIDAZOLONEPROPIONASE AND RELATED AMIDOHYDROLASES"/>
    <property type="match status" value="1"/>
</dbReference>
<sequence length="240" mass="26288">AAVEKNIPSKDAAKTIIAEGFYVTPGLVDIHVHVYAGTGIRDAYNGDNSVYPDGFTFRSCVTTVADAGSSGWRNFPDFKDRVIDRSKTRVLAFLNIVGSGMGPYPTEQNTKDMNATAAAAMVKKFPGVIVGIKTAHFEDPEWTAVDRAIEAGTAANVPVVVDFGVFRPERPYQELVTKKMRRGDISTHMYIDYIPMLDADGKVRPYLFEAKKRGVIFDVGHGGGSFDFRQAYPAVHQGFV</sequence>
<dbReference type="SUPFAM" id="SSF51338">
    <property type="entry name" value="Composite domain of metallo-dependent hydrolases"/>
    <property type="match status" value="1"/>
</dbReference>
<dbReference type="SUPFAM" id="SSF51556">
    <property type="entry name" value="Metallo-dependent hydrolases"/>
    <property type="match status" value="1"/>
</dbReference>
<evidence type="ECO:0000313" key="1">
    <source>
        <dbReference type="EMBL" id="GAI51691.1"/>
    </source>
</evidence>